<evidence type="ECO:0000313" key="12">
    <source>
        <dbReference type="EMBL" id="TGD72125.1"/>
    </source>
</evidence>
<dbReference type="AlphaFoldDB" id="A0A4Z0LYG3"/>
<comment type="subcellular location">
    <subcellularLocation>
        <location evidence="1 10">Cell inner membrane</location>
        <topology evidence="1 10">Single-pass membrane protein</topology>
        <orientation evidence="1 10">Periplasmic side</orientation>
    </subcellularLocation>
</comment>
<keyword evidence="8 10" id="KW-1133">Transmembrane helix</keyword>
<dbReference type="GO" id="GO:0055085">
    <property type="term" value="P:transmembrane transport"/>
    <property type="evidence" value="ECO:0007669"/>
    <property type="project" value="InterPro"/>
</dbReference>
<evidence type="ECO:0000259" key="11">
    <source>
        <dbReference type="PROSITE" id="PS52015"/>
    </source>
</evidence>
<dbReference type="PRINTS" id="PR01374">
    <property type="entry name" value="TONBPROTEIN"/>
</dbReference>
<evidence type="ECO:0000256" key="2">
    <source>
        <dbReference type="ARBA" id="ARBA00006555"/>
    </source>
</evidence>
<evidence type="ECO:0000256" key="9">
    <source>
        <dbReference type="ARBA" id="ARBA00023136"/>
    </source>
</evidence>
<protein>
    <recommendedName>
        <fullName evidence="10">Protein TonB</fullName>
    </recommendedName>
</protein>
<sequence>MSTYAPGLAYRIVPFTLTIPVALLLTASLFLLMVRLIATDAVPVVEKGTRVAEIVRVEPDPPEIIKNDPPEEIENPAPPPAWVSPELDIGPQDGEIEWAGGKFELPVNDDIRIGQGGGNIVAYLKTQPVYPTRLLNRGVEGYVDLAFDITPTGATTNIRVIESQPPEVFDRAAITALRKWKYKVPIVEGEPQGQVDMMTRMRFELEK</sequence>
<keyword evidence="4 10" id="KW-1003">Cell membrane</keyword>
<evidence type="ECO:0000256" key="3">
    <source>
        <dbReference type="ARBA" id="ARBA00022448"/>
    </source>
</evidence>
<dbReference type="InterPro" id="IPR006260">
    <property type="entry name" value="TonB/TolA_C"/>
</dbReference>
<dbReference type="Gene3D" id="3.30.2420.10">
    <property type="entry name" value="TonB"/>
    <property type="match status" value="1"/>
</dbReference>
<dbReference type="EMBL" id="SRLE01000011">
    <property type="protein sequence ID" value="TGD72125.1"/>
    <property type="molecule type" value="Genomic_DNA"/>
</dbReference>
<name>A0A4Z0LYG3_9GAMM</name>
<keyword evidence="9 10" id="KW-0472">Membrane</keyword>
<dbReference type="PANTHER" id="PTHR33446">
    <property type="entry name" value="PROTEIN TONB-RELATED"/>
    <property type="match status" value="1"/>
</dbReference>
<evidence type="ECO:0000256" key="5">
    <source>
        <dbReference type="ARBA" id="ARBA00022519"/>
    </source>
</evidence>
<dbReference type="NCBIfam" id="TIGR01352">
    <property type="entry name" value="tonB_Cterm"/>
    <property type="match status" value="1"/>
</dbReference>
<accession>A0A4Z0LYG3</accession>
<evidence type="ECO:0000256" key="7">
    <source>
        <dbReference type="ARBA" id="ARBA00022927"/>
    </source>
</evidence>
<keyword evidence="3 10" id="KW-0813">Transport</keyword>
<dbReference type="GO" id="GO:0030288">
    <property type="term" value="C:outer membrane-bounded periplasmic space"/>
    <property type="evidence" value="ECO:0007669"/>
    <property type="project" value="InterPro"/>
</dbReference>
<evidence type="ECO:0000256" key="4">
    <source>
        <dbReference type="ARBA" id="ARBA00022475"/>
    </source>
</evidence>
<gene>
    <name evidence="12" type="ORF">E4634_15750</name>
</gene>
<dbReference type="InterPro" id="IPR003538">
    <property type="entry name" value="TonB"/>
</dbReference>
<proteinExistence type="inferred from homology"/>
<dbReference type="GO" id="GO:0005886">
    <property type="term" value="C:plasma membrane"/>
    <property type="evidence" value="ECO:0007669"/>
    <property type="project" value="UniProtKB-SubCell"/>
</dbReference>
<feature type="transmembrane region" description="Helical" evidence="10">
    <location>
        <begin position="12"/>
        <end position="34"/>
    </location>
</feature>
<dbReference type="RefSeq" id="WP_135445614.1">
    <property type="nucleotide sequence ID" value="NZ_SRLE01000011.1"/>
</dbReference>
<organism evidence="12 13">
    <name type="scientific">Mangrovimicrobium sediminis</name>
    <dbReference type="NCBI Taxonomy" id="2562682"/>
    <lineage>
        <taxon>Bacteria</taxon>
        <taxon>Pseudomonadati</taxon>
        <taxon>Pseudomonadota</taxon>
        <taxon>Gammaproteobacteria</taxon>
        <taxon>Cellvibrionales</taxon>
        <taxon>Halieaceae</taxon>
        <taxon>Mangrovimicrobium</taxon>
    </lineage>
</organism>
<comment type="function">
    <text evidence="10">Interacts with outer membrane receptor proteins that carry out high-affinity binding and energy dependent uptake into the periplasmic space of specific substrates. It could act to transduce energy from the cytoplasmic membrane to specific energy-requiring processes in the outer membrane, resulting in the release into the periplasm of ligands bound by these outer membrane proteins.</text>
</comment>
<keyword evidence="13" id="KW-1185">Reference proteome</keyword>
<reference evidence="12 13" key="1">
    <citation type="submission" date="2019-04" db="EMBL/GenBank/DDBJ databases">
        <title>Taxonomy of novel Haliea sp. from mangrove soil of West Coast of India.</title>
        <authorList>
            <person name="Verma A."/>
            <person name="Kumar P."/>
            <person name="Krishnamurthi S."/>
        </authorList>
    </citation>
    <scope>NUCLEOTIDE SEQUENCE [LARGE SCALE GENOMIC DNA]</scope>
    <source>
        <strain evidence="12 13">SAOS-164</strain>
    </source>
</reference>
<dbReference type="GO" id="GO:0031992">
    <property type="term" value="F:energy transducer activity"/>
    <property type="evidence" value="ECO:0007669"/>
    <property type="project" value="InterPro"/>
</dbReference>
<evidence type="ECO:0000256" key="6">
    <source>
        <dbReference type="ARBA" id="ARBA00022692"/>
    </source>
</evidence>
<dbReference type="InterPro" id="IPR037682">
    <property type="entry name" value="TonB_C"/>
</dbReference>
<dbReference type="InterPro" id="IPR051045">
    <property type="entry name" value="TonB-dependent_transducer"/>
</dbReference>
<dbReference type="GO" id="GO:0015891">
    <property type="term" value="P:siderophore transport"/>
    <property type="evidence" value="ECO:0007669"/>
    <property type="project" value="InterPro"/>
</dbReference>
<comment type="caution">
    <text evidence="12">The sequence shown here is derived from an EMBL/GenBank/DDBJ whole genome shotgun (WGS) entry which is preliminary data.</text>
</comment>
<evidence type="ECO:0000313" key="13">
    <source>
        <dbReference type="Proteomes" id="UP000298050"/>
    </source>
</evidence>
<dbReference type="OrthoDB" id="1628901at2"/>
<feature type="domain" description="TonB C-terminal" evidence="11">
    <location>
        <begin position="115"/>
        <end position="207"/>
    </location>
</feature>
<evidence type="ECO:0000256" key="1">
    <source>
        <dbReference type="ARBA" id="ARBA00004383"/>
    </source>
</evidence>
<dbReference type="Proteomes" id="UP000298050">
    <property type="component" value="Unassembled WGS sequence"/>
</dbReference>
<evidence type="ECO:0000256" key="8">
    <source>
        <dbReference type="ARBA" id="ARBA00022989"/>
    </source>
</evidence>
<dbReference type="PROSITE" id="PS52015">
    <property type="entry name" value="TONB_CTD"/>
    <property type="match status" value="1"/>
</dbReference>
<evidence type="ECO:0000256" key="10">
    <source>
        <dbReference type="RuleBase" id="RU362123"/>
    </source>
</evidence>
<dbReference type="SUPFAM" id="SSF74653">
    <property type="entry name" value="TolA/TonB C-terminal domain"/>
    <property type="match status" value="1"/>
</dbReference>
<dbReference type="GO" id="GO:0015031">
    <property type="term" value="P:protein transport"/>
    <property type="evidence" value="ECO:0007669"/>
    <property type="project" value="UniProtKB-UniRule"/>
</dbReference>
<keyword evidence="10" id="KW-0735">Signal-anchor</keyword>
<keyword evidence="7 10" id="KW-0653">Protein transport</keyword>
<comment type="similarity">
    <text evidence="2 10">Belongs to the TonB family.</text>
</comment>
<keyword evidence="6 10" id="KW-0812">Transmembrane</keyword>
<keyword evidence="5 10" id="KW-0997">Cell inner membrane</keyword>
<dbReference type="Pfam" id="PF03544">
    <property type="entry name" value="TonB_C"/>
    <property type="match status" value="1"/>
</dbReference>